<dbReference type="GO" id="GO:0140359">
    <property type="term" value="F:ABC-type transporter activity"/>
    <property type="evidence" value="ECO:0007669"/>
    <property type="project" value="InterPro"/>
</dbReference>
<evidence type="ECO:0000256" key="2">
    <source>
        <dbReference type="ARBA" id="ARBA00022475"/>
    </source>
</evidence>
<dbReference type="PANTHER" id="PTHR30294:SF29">
    <property type="entry name" value="MULTIDRUG ABC TRANSPORTER PERMEASE YBHS-RELATED"/>
    <property type="match status" value="1"/>
</dbReference>
<comment type="subcellular location">
    <subcellularLocation>
        <location evidence="1">Cell membrane</location>
        <topology evidence="1">Multi-pass membrane protein</topology>
    </subcellularLocation>
</comment>
<evidence type="ECO:0000313" key="8">
    <source>
        <dbReference type="EMBL" id="TXC81970.1"/>
    </source>
</evidence>
<dbReference type="InterPro" id="IPR051449">
    <property type="entry name" value="ABC-2_transporter_component"/>
</dbReference>
<dbReference type="RefSeq" id="WP_147013029.1">
    <property type="nucleotide sequence ID" value="NZ_VORB01000002.1"/>
</dbReference>
<protein>
    <submittedName>
        <fullName evidence="8">Gliding motility-associated ABC transporter permease subunit GldF</fullName>
    </submittedName>
</protein>
<evidence type="ECO:0000256" key="1">
    <source>
        <dbReference type="ARBA" id="ARBA00004651"/>
    </source>
</evidence>
<evidence type="ECO:0000256" key="3">
    <source>
        <dbReference type="ARBA" id="ARBA00022692"/>
    </source>
</evidence>
<name>A0A5C6VAT0_9FLAO</name>
<dbReference type="AlphaFoldDB" id="A0A5C6VAT0"/>
<feature type="transmembrane region" description="Helical" evidence="6">
    <location>
        <begin position="95"/>
        <end position="119"/>
    </location>
</feature>
<feature type="transmembrane region" description="Helical" evidence="6">
    <location>
        <begin position="165"/>
        <end position="191"/>
    </location>
</feature>
<dbReference type="OrthoDB" id="9794512at2"/>
<keyword evidence="5 6" id="KW-0472">Membrane</keyword>
<organism evidence="8 9">
    <name type="scientific">Luteibaculum oceani</name>
    <dbReference type="NCBI Taxonomy" id="1294296"/>
    <lineage>
        <taxon>Bacteria</taxon>
        <taxon>Pseudomonadati</taxon>
        <taxon>Bacteroidota</taxon>
        <taxon>Flavobacteriia</taxon>
        <taxon>Flavobacteriales</taxon>
        <taxon>Luteibaculaceae</taxon>
        <taxon>Luteibaculum</taxon>
    </lineage>
</organism>
<reference evidence="8 9" key="1">
    <citation type="submission" date="2019-08" db="EMBL/GenBank/DDBJ databases">
        <title>Genome of Luteibaculum oceani JCM 18817.</title>
        <authorList>
            <person name="Bowman J.P."/>
        </authorList>
    </citation>
    <scope>NUCLEOTIDE SEQUENCE [LARGE SCALE GENOMIC DNA]</scope>
    <source>
        <strain evidence="8 9">JCM 18817</strain>
    </source>
</reference>
<evidence type="ECO:0000256" key="4">
    <source>
        <dbReference type="ARBA" id="ARBA00022989"/>
    </source>
</evidence>
<keyword evidence="3 6" id="KW-0812">Transmembrane</keyword>
<dbReference type="NCBIfam" id="TIGR03518">
    <property type="entry name" value="ABC_perm_GldF"/>
    <property type="match status" value="1"/>
</dbReference>
<dbReference type="InterPro" id="IPR019860">
    <property type="entry name" value="Motility-assoc_ABC_perm_GldF"/>
</dbReference>
<evidence type="ECO:0000256" key="5">
    <source>
        <dbReference type="ARBA" id="ARBA00023136"/>
    </source>
</evidence>
<dbReference type="Pfam" id="PF12698">
    <property type="entry name" value="ABC2_membrane_3"/>
    <property type="match status" value="1"/>
</dbReference>
<evidence type="ECO:0000313" key="9">
    <source>
        <dbReference type="Proteomes" id="UP000321168"/>
    </source>
</evidence>
<comment type="caution">
    <text evidence="8">The sequence shown here is derived from an EMBL/GenBank/DDBJ whole genome shotgun (WGS) entry which is preliminary data.</text>
</comment>
<gene>
    <name evidence="8" type="primary">gldF</name>
    <name evidence="8" type="ORF">FRX97_02440</name>
</gene>
<keyword evidence="9" id="KW-1185">Reference proteome</keyword>
<dbReference type="PANTHER" id="PTHR30294">
    <property type="entry name" value="MEMBRANE COMPONENT OF ABC TRANSPORTER YHHJ-RELATED"/>
    <property type="match status" value="1"/>
</dbReference>
<evidence type="ECO:0000256" key="6">
    <source>
        <dbReference type="SAM" id="Phobius"/>
    </source>
</evidence>
<dbReference type="Proteomes" id="UP000321168">
    <property type="component" value="Unassembled WGS sequence"/>
</dbReference>
<dbReference type="InterPro" id="IPR013525">
    <property type="entry name" value="ABC2_TM"/>
</dbReference>
<feature type="transmembrane region" description="Helical" evidence="6">
    <location>
        <begin position="12"/>
        <end position="36"/>
    </location>
</feature>
<evidence type="ECO:0000259" key="7">
    <source>
        <dbReference type="Pfam" id="PF12698"/>
    </source>
</evidence>
<dbReference type="GO" id="GO:0005886">
    <property type="term" value="C:plasma membrane"/>
    <property type="evidence" value="ECO:0007669"/>
    <property type="project" value="UniProtKB-SubCell"/>
</dbReference>
<feature type="domain" description="ABC-2 type transporter transmembrane" evidence="7">
    <location>
        <begin position="44"/>
        <end position="187"/>
    </location>
</feature>
<keyword evidence="2" id="KW-1003">Cell membrane</keyword>
<feature type="transmembrane region" description="Helical" evidence="6">
    <location>
        <begin position="220"/>
        <end position="238"/>
    </location>
</feature>
<accession>A0A5C6VAT0</accession>
<feature type="transmembrane region" description="Helical" evidence="6">
    <location>
        <begin position="139"/>
        <end position="158"/>
    </location>
</feature>
<proteinExistence type="predicted"/>
<sequence length="243" mass="27234">MFPLFKKELRTFLSSVIGFIVLSVFLVLTALFNWVFLGDLNIINSGYADYRPFFVIAPWMFLFLIPAITMRFFSEEKRTGTIELLLTKPISELQIVMGKFLAGVVLVICALLPTLVFYFSLSSLAIPEGNVDNGAILGSYIGLLFLASSFVAIGTFASSLSDSQIISFLIAVFLCFFCYTGFGSIASFKWFGALDSVILNLGMEIHYESISKGVIDTRDVVYFFSVSFIFIMLTRFVLEGRKW</sequence>
<keyword evidence="4 6" id="KW-1133">Transmembrane helix</keyword>
<dbReference type="EMBL" id="VORB01000002">
    <property type="protein sequence ID" value="TXC81970.1"/>
    <property type="molecule type" value="Genomic_DNA"/>
</dbReference>
<feature type="transmembrane region" description="Helical" evidence="6">
    <location>
        <begin position="56"/>
        <end position="74"/>
    </location>
</feature>